<dbReference type="InterPro" id="IPR036388">
    <property type="entry name" value="WH-like_DNA-bd_sf"/>
</dbReference>
<evidence type="ECO:0000256" key="2">
    <source>
        <dbReference type="ARBA" id="ARBA00023125"/>
    </source>
</evidence>
<dbReference type="InterPro" id="IPR036390">
    <property type="entry name" value="WH_DNA-bd_sf"/>
</dbReference>
<dbReference type="InterPro" id="IPR013196">
    <property type="entry name" value="HTH_11"/>
</dbReference>
<sequence length="329" mass="36100">MQNTLEDMANTSSRTLRLLSLLQTHRYWPGSELADRLEVSVRTLRRDIERLRDLGYPVSATRGVDGGYQLAAGAALPPLVLDDEEAVAIAVGLQTAAQGGIAGIAETSVRALGKVAAVMPPRLRKRVEALGAVTQPATLSGGPAVDPRILTGLAEACRAEERLEFGYTAADGARTERLTEPLRLVPLGRRWYLVAYDLYRHDWRSFRLDRISGPSRTGVRFRPRELPAEDAAAYVRAAVGQRTPGHSIELLVDAPAERVRARIGRWARLEETPGGTVVRMEADTLDWPAMAIAVLDADVTVIEPAELLDHVARWAENLGRVRGVRKLER</sequence>
<dbReference type="PROSITE" id="PS00894">
    <property type="entry name" value="HTH_DEOR_1"/>
    <property type="match status" value="1"/>
</dbReference>
<name>A0A1H1B2R7_9ACTN</name>
<dbReference type="PROSITE" id="PS52050">
    <property type="entry name" value="WYL"/>
    <property type="match status" value="1"/>
</dbReference>
<dbReference type="GO" id="GO:0003700">
    <property type="term" value="F:DNA-binding transcription factor activity"/>
    <property type="evidence" value="ECO:0007669"/>
    <property type="project" value="InterPro"/>
</dbReference>
<dbReference type="InterPro" id="IPR018356">
    <property type="entry name" value="Tscrpt_reg_HTH_DeoR_CS"/>
</dbReference>
<dbReference type="PIRSF" id="PIRSF016838">
    <property type="entry name" value="PafC"/>
    <property type="match status" value="1"/>
</dbReference>
<evidence type="ECO:0000313" key="5">
    <source>
        <dbReference type="EMBL" id="SDQ46224.1"/>
    </source>
</evidence>
<dbReference type="GO" id="GO:0003677">
    <property type="term" value="F:DNA binding"/>
    <property type="evidence" value="ECO:0007669"/>
    <property type="project" value="UniProtKB-KW"/>
</dbReference>
<dbReference type="PANTHER" id="PTHR34580:SF3">
    <property type="entry name" value="PROTEIN PAFB"/>
    <property type="match status" value="1"/>
</dbReference>
<reference evidence="6" key="1">
    <citation type="submission" date="2016-10" db="EMBL/GenBank/DDBJ databases">
        <authorList>
            <person name="Varghese N."/>
            <person name="Submissions S."/>
        </authorList>
    </citation>
    <scope>NUCLEOTIDE SEQUENCE [LARGE SCALE GENOMIC DNA]</scope>
    <source>
        <strain evidence="6">DSM 44142</strain>
    </source>
</reference>
<dbReference type="InterPro" id="IPR001034">
    <property type="entry name" value="DeoR_HTH"/>
</dbReference>
<organism evidence="5 6">
    <name type="scientific">Tsukamurella pulmonis</name>
    <dbReference type="NCBI Taxonomy" id="47312"/>
    <lineage>
        <taxon>Bacteria</taxon>
        <taxon>Bacillati</taxon>
        <taxon>Actinomycetota</taxon>
        <taxon>Actinomycetes</taxon>
        <taxon>Mycobacteriales</taxon>
        <taxon>Tsukamurellaceae</taxon>
        <taxon>Tsukamurella</taxon>
    </lineage>
</organism>
<dbReference type="AlphaFoldDB" id="A0A1H1B2R7"/>
<dbReference type="InterPro" id="IPR051534">
    <property type="entry name" value="CBASS_pafABC_assoc_protein"/>
</dbReference>
<dbReference type="PROSITE" id="PS51000">
    <property type="entry name" value="HTH_DEOR_2"/>
    <property type="match status" value="1"/>
</dbReference>
<keyword evidence="6" id="KW-1185">Reference proteome</keyword>
<dbReference type="InterPro" id="IPR057727">
    <property type="entry name" value="WCX_dom"/>
</dbReference>
<dbReference type="Pfam" id="PF08279">
    <property type="entry name" value="HTH_11"/>
    <property type="match status" value="1"/>
</dbReference>
<keyword evidence="1" id="KW-0805">Transcription regulation</keyword>
<feature type="domain" description="HTH deoR-type" evidence="4">
    <location>
        <begin position="11"/>
        <end position="70"/>
    </location>
</feature>
<gene>
    <name evidence="5" type="ORF">SAMN04489765_0511</name>
</gene>
<keyword evidence="3" id="KW-0804">Transcription</keyword>
<protein>
    <submittedName>
        <fullName evidence="5">Predicted DNA-binding transcriptional regulator YafY, contains an HTH and WYL domains</fullName>
    </submittedName>
</protein>
<dbReference type="Proteomes" id="UP000183053">
    <property type="component" value="Unassembled WGS sequence"/>
</dbReference>
<accession>A0A1H1B2R7</accession>
<keyword evidence="2 5" id="KW-0238">DNA-binding</keyword>
<dbReference type="STRING" id="47312.SAMN04489765_0511"/>
<evidence type="ECO:0000256" key="1">
    <source>
        <dbReference type="ARBA" id="ARBA00023015"/>
    </source>
</evidence>
<evidence type="ECO:0000259" key="4">
    <source>
        <dbReference type="PROSITE" id="PS51000"/>
    </source>
</evidence>
<dbReference type="Gene3D" id="1.10.10.10">
    <property type="entry name" value="Winged helix-like DNA-binding domain superfamily/Winged helix DNA-binding domain"/>
    <property type="match status" value="1"/>
</dbReference>
<evidence type="ECO:0000313" key="6">
    <source>
        <dbReference type="Proteomes" id="UP000183053"/>
    </source>
</evidence>
<dbReference type="InterPro" id="IPR026881">
    <property type="entry name" value="WYL_dom"/>
</dbReference>
<evidence type="ECO:0000256" key="3">
    <source>
        <dbReference type="ARBA" id="ARBA00023163"/>
    </source>
</evidence>
<dbReference type="InterPro" id="IPR028349">
    <property type="entry name" value="PafC-like"/>
</dbReference>
<dbReference type="Pfam" id="PF25583">
    <property type="entry name" value="WCX"/>
    <property type="match status" value="1"/>
</dbReference>
<dbReference type="Pfam" id="PF13280">
    <property type="entry name" value="WYL"/>
    <property type="match status" value="1"/>
</dbReference>
<dbReference type="SUPFAM" id="SSF46785">
    <property type="entry name" value="Winged helix' DNA-binding domain"/>
    <property type="match status" value="1"/>
</dbReference>
<dbReference type="PANTHER" id="PTHR34580">
    <property type="match status" value="1"/>
</dbReference>
<proteinExistence type="predicted"/>
<dbReference type="EMBL" id="FNLF01000002">
    <property type="protein sequence ID" value="SDQ46224.1"/>
    <property type="molecule type" value="Genomic_DNA"/>
</dbReference>